<dbReference type="RefSeq" id="XP_052946052.1">
    <property type="nucleotide sequence ID" value="XM_053089555.1"/>
</dbReference>
<protein>
    <submittedName>
        <fullName evidence="7">ATP synthase regulation protein NCA2-domain-containing protein</fullName>
    </submittedName>
</protein>
<keyword evidence="5 6" id="KW-0472">Membrane</keyword>
<keyword evidence="8" id="KW-1185">Reference proteome</keyword>
<feature type="transmembrane region" description="Helical" evidence="6">
    <location>
        <begin position="481"/>
        <end position="506"/>
    </location>
</feature>
<evidence type="ECO:0000256" key="3">
    <source>
        <dbReference type="ARBA" id="ARBA00022989"/>
    </source>
</evidence>
<gene>
    <name evidence="7" type="ORF">MKK02DRAFT_37082</name>
</gene>
<evidence type="ECO:0000313" key="8">
    <source>
        <dbReference type="Proteomes" id="UP001164286"/>
    </source>
</evidence>
<organism evidence="7 8">
    <name type="scientific">Dioszegia hungarica</name>
    <dbReference type="NCBI Taxonomy" id="4972"/>
    <lineage>
        <taxon>Eukaryota</taxon>
        <taxon>Fungi</taxon>
        <taxon>Dikarya</taxon>
        <taxon>Basidiomycota</taxon>
        <taxon>Agaricomycotina</taxon>
        <taxon>Tremellomycetes</taxon>
        <taxon>Tremellales</taxon>
        <taxon>Bulleribasidiaceae</taxon>
        <taxon>Dioszegia</taxon>
    </lineage>
</organism>
<sequence length="606" mass="67013">MSWLLTSTPPTFAEEQLFQQLSALSTLPVNFSASSAVAARVPSPALENALHKLGGSGPVKRDELIAVLRSLAQEGGTSTSGFSQDDGNGAIEVEVVGRAVTMVWKEVIQALIDAALELEEERSWWERNVNSRRQIATYLVQSLPLRLYTAIQPRSFSIDSLKAFHFPSRSALFRPLPNASSALTSITSPYTLTRREMLSSIKALTSARDNMARRIGMLASDGPGWADVSSMSSGSDGDFTDEITRIYGTLCRVLEIPTAATTPTSKRSRQSAVTPTRDFISATATPSSLLTILTTHLPRIRSSTDTTLTQHRRPSALTRLWFPLLFLPPTLLISGRYLARNKAWFQEQVSNARETVKGFVVSWVWEPLEGVGKTLRGGGEGLGVAPTTVKSDQESLERMVLDLGRDYYKLDGTALEALRAKVASGDMEEVLKVYEKELQSPVKNALMGNLIRTLLIQVQKTKTDLSLSLLSLDHLLRSQQLTFAFVGLAPSLLVLYGLGGWMRGLWRGEKRGKSRRRTYFNGLREIERILLTAPKKTQELPDRDRGLLIVSVTGMRTWAAGLGGSGREAFLDDLRMVEETRLSRGDKLRVVERIWRCFGTDGRKKA</sequence>
<evidence type="ECO:0000256" key="6">
    <source>
        <dbReference type="SAM" id="Phobius"/>
    </source>
</evidence>
<dbReference type="EMBL" id="JAKWFO010000005">
    <property type="protein sequence ID" value="KAI9636275.1"/>
    <property type="molecule type" value="Genomic_DNA"/>
</dbReference>
<comment type="subcellular location">
    <subcellularLocation>
        <location evidence="1">Mitochondrion membrane</location>
        <topology evidence="1">Multi-pass membrane protein</topology>
    </subcellularLocation>
</comment>
<proteinExistence type="predicted"/>
<reference evidence="7" key="1">
    <citation type="journal article" date="2022" name="G3 (Bethesda)">
        <title>High quality genome of the basidiomycete yeast Dioszegia hungarica PDD-24b-2 isolated from cloud water.</title>
        <authorList>
            <person name="Jarrige D."/>
            <person name="Haridas S."/>
            <person name="Bleykasten-Grosshans C."/>
            <person name="Joly M."/>
            <person name="Nadalig T."/>
            <person name="Sancelme M."/>
            <person name="Vuilleumier S."/>
            <person name="Grigoriev I.V."/>
            <person name="Amato P."/>
            <person name="Bringel F."/>
        </authorList>
    </citation>
    <scope>NUCLEOTIDE SEQUENCE</scope>
    <source>
        <strain evidence="7">PDD-24b-2</strain>
    </source>
</reference>
<evidence type="ECO:0000256" key="1">
    <source>
        <dbReference type="ARBA" id="ARBA00004225"/>
    </source>
</evidence>
<evidence type="ECO:0000256" key="4">
    <source>
        <dbReference type="ARBA" id="ARBA00023128"/>
    </source>
</evidence>
<name>A0AA38H9T7_9TREE</name>
<evidence type="ECO:0000256" key="2">
    <source>
        <dbReference type="ARBA" id="ARBA00022692"/>
    </source>
</evidence>
<dbReference type="GO" id="GO:0005741">
    <property type="term" value="C:mitochondrial outer membrane"/>
    <property type="evidence" value="ECO:0007669"/>
    <property type="project" value="TreeGrafter"/>
</dbReference>
<dbReference type="AlphaFoldDB" id="A0AA38H9T7"/>
<dbReference type="InterPro" id="IPR013946">
    <property type="entry name" value="NCA2-like"/>
</dbReference>
<dbReference type="GeneID" id="77728760"/>
<evidence type="ECO:0000256" key="5">
    <source>
        <dbReference type="ARBA" id="ARBA00023136"/>
    </source>
</evidence>
<dbReference type="Proteomes" id="UP001164286">
    <property type="component" value="Unassembled WGS sequence"/>
</dbReference>
<keyword evidence="4" id="KW-0496">Mitochondrion</keyword>
<keyword evidence="3 6" id="KW-1133">Transmembrane helix</keyword>
<dbReference type="PANTHER" id="PTHR28234:SF1">
    <property type="entry name" value="NUCLEAR CONTROL OF ATPASE PROTEIN 2"/>
    <property type="match status" value="1"/>
</dbReference>
<comment type="caution">
    <text evidence="7">The sequence shown here is derived from an EMBL/GenBank/DDBJ whole genome shotgun (WGS) entry which is preliminary data.</text>
</comment>
<evidence type="ECO:0000313" key="7">
    <source>
        <dbReference type="EMBL" id="KAI9636275.1"/>
    </source>
</evidence>
<dbReference type="PANTHER" id="PTHR28234">
    <property type="entry name" value="NUCLEAR CONTROL OF ATPASE PROTEIN 2"/>
    <property type="match status" value="1"/>
</dbReference>
<dbReference type="Pfam" id="PF08637">
    <property type="entry name" value="NCA2"/>
    <property type="match status" value="1"/>
</dbReference>
<keyword evidence="2 6" id="KW-0812">Transmembrane</keyword>
<accession>A0AA38H9T7</accession>